<evidence type="ECO:0000259" key="5">
    <source>
        <dbReference type="SMART" id="SM00849"/>
    </source>
</evidence>
<dbReference type="GO" id="GO:0046872">
    <property type="term" value="F:metal ion binding"/>
    <property type="evidence" value="ECO:0007669"/>
    <property type="project" value="UniProtKB-KW"/>
</dbReference>
<dbReference type="GO" id="GO:0016787">
    <property type="term" value="F:hydrolase activity"/>
    <property type="evidence" value="ECO:0007669"/>
    <property type="project" value="UniProtKB-KW"/>
</dbReference>
<dbReference type="CDD" id="cd06262">
    <property type="entry name" value="metallo-hydrolase-like_MBL-fold"/>
    <property type="match status" value="1"/>
</dbReference>
<dbReference type="Gene3D" id="3.60.15.10">
    <property type="entry name" value="Ribonuclease Z/Hydroxyacylglutathione hydrolase-like"/>
    <property type="match status" value="1"/>
</dbReference>
<dbReference type="RefSeq" id="WP_238018869.1">
    <property type="nucleotide sequence ID" value="NZ_JAIFZM010000004.1"/>
</dbReference>
<name>A0AAW5B414_9BACI</name>
<dbReference type="InterPro" id="IPR001279">
    <property type="entry name" value="Metallo-B-lactamas"/>
</dbReference>
<dbReference type="SUPFAM" id="SSF56281">
    <property type="entry name" value="Metallo-hydrolase/oxidoreductase"/>
    <property type="match status" value="1"/>
</dbReference>
<evidence type="ECO:0000256" key="3">
    <source>
        <dbReference type="ARBA" id="ARBA00022801"/>
    </source>
</evidence>
<evidence type="ECO:0000256" key="4">
    <source>
        <dbReference type="ARBA" id="ARBA00022833"/>
    </source>
</evidence>
<gene>
    <name evidence="6" type="ORF">K3T81_06075</name>
</gene>
<dbReference type="Pfam" id="PF00753">
    <property type="entry name" value="Lactamase_B"/>
    <property type="match status" value="1"/>
</dbReference>
<dbReference type="PANTHER" id="PTHR46233:SF3">
    <property type="entry name" value="HYDROXYACYLGLUTATHIONE HYDROLASE GLOC"/>
    <property type="match status" value="1"/>
</dbReference>
<evidence type="ECO:0000313" key="6">
    <source>
        <dbReference type="EMBL" id="MCG3418708.1"/>
    </source>
</evidence>
<reference evidence="6 7" key="1">
    <citation type="journal article" date="2022" name="Evol. Bioinform. Online">
        <title>Draft Genome Sequence of Oceanobacillus jordanicus Strain GSFE11, a Halotolerant Plant Growth-Promoting Bacterial Endophyte Isolated From the Jordan Valley.</title>
        <authorList>
            <person name="Alhindi T."/>
            <person name="Albdaiwi R."/>
        </authorList>
    </citation>
    <scope>NUCLEOTIDE SEQUENCE [LARGE SCALE GENOMIC DNA]</scope>
    <source>
        <strain evidence="6 7">GSFE11</strain>
    </source>
</reference>
<evidence type="ECO:0000256" key="2">
    <source>
        <dbReference type="ARBA" id="ARBA00022723"/>
    </source>
</evidence>
<evidence type="ECO:0000256" key="1">
    <source>
        <dbReference type="ARBA" id="ARBA00001947"/>
    </source>
</evidence>
<feature type="domain" description="Metallo-beta-lactamase" evidence="5">
    <location>
        <begin position="12"/>
        <end position="189"/>
    </location>
</feature>
<accession>A0AAW5B414</accession>
<keyword evidence="2" id="KW-0479">Metal-binding</keyword>
<keyword evidence="4" id="KW-0862">Zinc</keyword>
<dbReference type="InterPro" id="IPR051453">
    <property type="entry name" value="MBL_Glyoxalase_II"/>
</dbReference>
<comment type="caution">
    <text evidence="6">The sequence shown here is derived from an EMBL/GenBank/DDBJ whole genome shotgun (WGS) entry which is preliminary data.</text>
</comment>
<organism evidence="6 7">
    <name type="scientific">Oceanobacillus jordanicus</name>
    <dbReference type="NCBI Taxonomy" id="2867266"/>
    <lineage>
        <taxon>Bacteria</taxon>
        <taxon>Bacillati</taxon>
        <taxon>Bacillota</taxon>
        <taxon>Bacilli</taxon>
        <taxon>Bacillales</taxon>
        <taxon>Bacillaceae</taxon>
        <taxon>Oceanobacillus</taxon>
    </lineage>
</organism>
<dbReference type="PANTHER" id="PTHR46233">
    <property type="entry name" value="HYDROXYACYLGLUTATHIONE HYDROLASE GLOC"/>
    <property type="match status" value="1"/>
</dbReference>
<dbReference type="Proteomes" id="UP001199631">
    <property type="component" value="Unassembled WGS sequence"/>
</dbReference>
<sequence length="208" mass="23156">MEVKVLPLGPIGTNCYIIHNEGNALIIDPGGNPEKVMALMEDLILTPKAILLTHAHFDHIGAVQELREKYQIDVYLHSEEKNWLQDASLNGSLGLMGQEITTYEAEHELQEGDTEMYGFTFEIRHTPGHSPGSVSFVFHDQSIVISGDVLFKQGIGRTDLTGGDINVLEKSIRNKLYNLSDGYTVFPGHGPETTIGFEKHQNPFFPDH</sequence>
<proteinExistence type="predicted"/>
<protein>
    <submittedName>
        <fullName evidence="6">MBL fold metallo-hydrolase</fullName>
    </submittedName>
</protein>
<keyword evidence="3" id="KW-0378">Hydrolase</keyword>
<dbReference type="AlphaFoldDB" id="A0AAW5B414"/>
<dbReference type="EMBL" id="JAIFZM010000004">
    <property type="protein sequence ID" value="MCG3418708.1"/>
    <property type="molecule type" value="Genomic_DNA"/>
</dbReference>
<evidence type="ECO:0000313" key="7">
    <source>
        <dbReference type="Proteomes" id="UP001199631"/>
    </source>
</evidence>
<dbReference type="InterPro" id="IPR036866">
    <property type="entry name" value="RibonucZ/Hydroxyglut_hydro"/>
</dbReference>
<keyword evidence="7" id="KW-1185">Reference proteome</keyword>
<dbReference type="SMART" id="SM00849">
    <property type="entry name" value="Lactamase_B"/>
    <property type="match status" value="1"/>
</dbReference>
<comment type="cofactor">
    <cofactor evidence="1">
        <name>Zn(2+)</name>
        <dbReference type="ChEBI" id="CHEBI:29105"/>
    </cofactor>
</comment>